<gene>
    <name evidence="5" type="ORF">GCM10010502_62230</name>
    <name evidence="6" type="ORF">HS99_0017950</name>
</gene>
<reference evidence="6" key="4">
    <citation type="submission" date="2016-08" db="EMBL/GenBank/DDBJ databases">
        <title>Sequencing, Assembly and Comparative Genomics of S. aureofaciens ATCC 10762.</title>
        <authorList>
            <person name="Gradnigo J.S."/>
            <person name="Johnson N."/>
            <person name="Somerville G.A."/>
        </authorList>
    </citation>
    <scope>NUCLEOTIDE SEQUENCE [LARGE SCALE GENOMIC DNA]</scope>
    <source>
        <strain evidence="6">ATCC 10762</strain>
    </source>
</reference>
<dbReference type="CDD" id="cd07377">
    <property type="entry name" value="WHTH_GntR"/>
    <property type="match status" value="1"/>
</dbReference>
<dbReference type="Gene3D" id="1.10.10.10">
    <property type="entry name" value="Winged helix-like DNA-binding domain superfamily/Winged helix DNA-binding domain"/>
    <property type="match status" value="1"/>
</dbReference>
<dbReference type="GeneID" id="97489166"/>
<dbReference type="GO" id="GO:0045892">
    <property type="term" value="P:negative regulation of DNA-templated transcription"/>
    <property type="evidence" value="ECO:0007669"/>
    <property type="project" value="TreeGrafter"/>
</dbReference>
<accession>A0A1E7NE60</accession>
<dbReference type="InterPro" id="IPR011663">
    <property type="entry name" value="UTRA"/>
</dbReference>
<dbReference type="PANTHER" id="PTHR44846">
    <property type="entry name" value="MANNOSYL-D-GLYCERATE TRANSPORT/METABOLISM SYSTEM REPRESSOR MNGR-RELATED"/>
    <property type="match status" value="1"/>
</dbReference>
<dbReference type="SMART" id="SM00866">
    <property type="entry name" value="UTRA"/>
    <property type="match status" value="1"/>
</dbReference>
<dbReference type="SUPFAM" id="SSF64288">
    <property type="entry name" value="Chorismate lyase-like"/>
    <property type="match status" value="1"/>
</dbReference>
<dbReference type="Pfam" id="PF07702">
    <property type="entry name" value="UTRA"/>
    <property type="match status" value="1"/>
</dbReference>
<dbReference type="InterPro" id="IPR036388">
    <property type="entry name" value="WH-like_DNA-bd_sf"/>
</dbReference>
<proteinExistence type="predicted"/>
<dbReference type="InterPro" id="IPR000524">
    <property type="entry name" value="Tscrpt_reg_HTH_GntR"/>
</dbReference>
<dbReference type="Proteomes" id="UP000037395">
    <property type="component" value="Unassembled WGS sequence"/>
</dbReference>
<evidence type="ECO:0000313" key="5">
    <source>
        <dbReference type="EMBL" id="GGU99344.1"/>
    </source>
</evidence>
<reference evidence="5" key="1">
    <citation type="journal article" date="2014" name="Int. J. Syst. Evol. Microbiol.">
        <title>Complete genome sequence of Corynebacterium casei LMG S-19264T (=DSM 44701T), isolated from a smear-ripened cheese.</title>
        <authorList>
            <consortium name="US DOE Joint Genome Institute (JGI-PGF)"/>
            <person name="Walter F."/>
            <person name="Albersmeier A."/>
            <person name="Kalinowski J."/>
            <person name="Ruckert C."/>
        </authorList>
    </citation>
    <scope>NUCLEOTIDE SEQUENCE</scope>
    <source>
        <strain evidence="5">JCM 4434</strain>
    </source>
</reference>
<evidence type="ECO:0000259" key="4">
    <source>
        <dbReference type="PROSITE" id="PS50949"/>
    </source>
</evidence>
<dbReference type="EMBL" id="BMUB01000022">
    <property type="protein sequence ID" value="GGU99344.1"/>
    <property type="molecule type" value="Genomic_DNA"/>
</dbReference>
<dbReference type="Pfam" id="PF00392">
    <property type="entry name" value="GntR"/>
    <property type="match status" value="1"/>
</dbReference>
<reference evidence="5" key="5">
    <citation type="submission" date="2020-09" db="EMBL/GenBank/DDBJ databases">
        <authorList>
            <person name="Sun Q."/>
            <person name="Ohkuma M."/>
        </authorList>
    </citation>
    <scope>NUCLEOTIDE SEQUENCE</scope>
    <source>
        <strain evidence="5">JCM 4434</strain>
    </source>
</reference>
<dbReference type="KEGG" id="kau:B6264_30220"/>
<evidence type="ECO:0000256" key="1">
    <source>
        <dbReference type="ARBA" id="ARBA00023015"/>
    </source>
</evidence>
<keyword evidence="7" id="KW-1185">Reference proteome</keyword>
<evidence type="ECO:0000313" key="6">
    <source>
        <dbReference type="EMBL" id="OEV38991.1"/>
    </source>
</evidence>
<accession>A0A8H9HYK9</accession>
<dbReference type="AlphaFoldDB" id="A0A1E7NE60"/>
<keyword evidence="3" id="KW-0804">Transcription</keyword>
<dbReference type="InterPro" id="IPR050679">
    <property type="entry name" value="Bact_HTH_transcr_reg"/>
</dbReference>
<dbReference type="Gene3D" id="3.40.1410.10">
    <property type="entry name" value="Chorismate lyase-like"/>
    <property type="match status" value="1"/>
</dbReference>
<feature type="domain" description="HTH gntR-type" evidence="4">
    <location>
        <begin position="10"/>
        <end position="78"/>
    </location>
</feature>
<protein>
    <submittedName>
        <fullName evidence="5">GntR family transcriptional regulator</fullName>
    </submittedName>
</protein>
<evidence type="ECO:0000256" key="2">
    <source>
        <dbReference type="ARBA" id="ARBA00023125"/>
    </source>
</evidence>
<dbReference type="InterPro" id="IPR036390">
    <property type="entry name" value="WH_DNA-bd_sf"/>
</dbReference>
<dbReference type="EMBL" id="JPRF03000002">
    <property type="protein sequence ID" value="OEV38991.1"/>
    <property type="molecule type" value="Genomic_DNA"/>
</dbReference>
<dbReference type="GO" id="GO:0003677">
    <property type="term" value="F:DNA binding"/>
    <property type="evidence" value="ECO:0007669"/>
    <property type="project" value="UniProtKB-KW"/>
</dbReference>
<organism evidence="6 7">
    <name type="scientific">Kitasatospora aureofaciens</name>
    <name type="common">Streptomyces aureofaciens</name>
    <dbReference type="NCBI Taxonomy" id="1894"/>
    <lineage>
        <taxon>Bacteria</taxon>
        <taxon>Bacillati</taxon>
        <taxon>Actinomycetota</taxon>
        <taxon>Actinomycetes</taxon>
        <taxon>Kitasatosporales</taxon>
        <taxon>Streptomycetaceae</taxon>
        <taxon>Kitasatospora</taxon>
    </lineage>
</organism>
<name>A0A1E7NE60_KITAU</name>
<sequence>MTAARDHRRPGAADRIAQDLREKIDSGELGPGDRLPLTRELTEQYGVTGETVRQAIIKLKAAGVVRSKQGSGVYVREWKPLVYRPQSEFRRKPPAVDIFTNLLQTEGRDGMQSIIEVDVELPDEAVRQRLQLAPGEPVAFRRRTSFVDGLPFATDDSYVPLRIVGGSEWMTPGSVERGTNQVLAELGHELVEALDEIYPRMPRPAEMERLALPAGTPIAELISTGHDREGMPVQVTICLLPGDRHVVVYERHRRTEEDSEPAK</sequence>
<keyword evidence="1" id="KW-0805">Transcription regulation</keyword>
<reference evidence="6 7" key="2">
    <citation type="submission" date="2014-07" db="EMBL/GenBank/DDBJ databases">
        <authorList>
            <person name="Zhang J.E."/>
            <person name="Yang H."/>
            <person name="Guo J."/>
            <person name="Deng Z."/>
            <person name="Luo H."/>
            <person name="Luo M."/>
            <person name="Zhao B."/>
        </authorList>
    </citation>
    <scope>NUCLEOTIDE SEQUENCE [LARGE SCALE GENOMIC DNA]</scope>
    <source>
        <strain evidence="6">ATCC 10762</strain>
        <strain evidence="7">ATCC 10762 / DSM 40127 / CCM 3239 / JCM 4008 / LMG 5968 / NBRC 12843 / NCIMB 8234 / A-377</strain>
    </source>
</reference>
<comment type="caution">
    <text evidence="6">The sequence shown here is derived from an EMBL/GenBank/DDBJ whole genome shotgun (WGS) entry which is preliminary data.</text>
</comment>
<dbReference type="SMART" id="SM00345">
    <property type="entry name" value="HTH_GNTR"/>
    <property type="match status" value="1"/>
</dbReference>
<dbReference type="InterPro" id="IPR028978">
    <property type="entry name" value="Chorismate_lyase_/UTRA_dom_sf"/>
</dbReference>
<dbReference type="SUPFAM" id="SSF46785">
    <property type="entry name" value="Winged helix' DNA-binding domain"/>
    <property type="match status" value="1"/>
</dbReference>
<reference evidence="7" key="3">
    <citation type="submission" date="2016-08" db="EMBL/GenBank/DDBJ databases">
        <title>Sequencing, assembly and comparative genomics of S. aureofaciens ATCC 10762.</title>
        <authorList>
            <person name="Gradnigo J.S."/>
            <person name="Johnson N."/>
            <person name="Somerville G.A."/>
        </authorList>
    </citation>
    <scope>NUCLEOTIDE SEQUENCE [LARGE SCALE GENOMIC DNA]</scope>
    <source>
        <strain evidence="7">ATCC 10762 / DSM 40127 / CCM 3239 / JCM 4008 / LMG 5968 / NBRC 12843 / NCIMB 8234 / A-377</strain>
    </source>
</reference>
<keyword evidence="2" id="KW-0238">DNA-binding</keyword>
<dbReference type="PANTHER" id="PTHR44846:SF17">
    <property type="entry name" value="GNTR-FAMILY TRANSCRIPTIONAL REGULATOR"/>
    <property type="match status" value="1"/>
</dbReference>
<dbReference type="PROSITE" id="PS50949">
    <property type="entry name" value="HTH_GNTR"/>
    <property type="match status" value="1"/>
</dbReference>
<dbReference type="Proteomes" id="UP000610124">
    <property type="component" value="Unassembled WGS sequence"/>
</dbReference>
<dbReference type="RefSeq" id="WP_046385784.1">
    <property type="nucleotide sequence ID" value="NZ_BMUB01000022.1"/>
</dbReference>
<evidence type="ECO:0000313" key="7">
    <source>
        <dbReference type="Proteomes" id="UP000037395"/>
    </source>
</evidence>
<dbReference type="GO" id="GO:0003700">
    <property type="term" value="F:DNA-binding transcription factor activity"/>
    <property type="evidence" value="ECO:0007669"/>
    <property type="project" value="InterPro"/>
</dbReference>
<evidence type="ECO:0000256" key="3">
    <source>
        <dbReference type="ARBA" id="ARBA00023163"/>
    </source>
</evidence>
<dbReference type="OrthoDB" id="2570341at2"/>